<proteinExistence type="predicted"/>
<protein>
    <submittedName>
        <fullName evidence="3">DUF4395 family protein</fullName>
    </submittedName>
</protein>
<evidence type="ECO:0000256" key="1">
    <source>
        <dbReference type="SAM" id="Phobius"/>
    </source>
</evidence>
<dbReference type="AlphaFoldDB" id="A0A7M1S2J4"/>
<feature type="transmembrane region" description="Helical" evidence="1">
    <location>
        <begin position="20"/>
        <end position="48"/>
    </location>
</feature>
<name>A0A7M1S2J4_9BACT</name>
<gene>
    <name evidence="3" type="ORF">IMZ28_07210</name>
</gene>
<reference evidence="3 4" key="1">
    <citation type="submission" date="2020-10" db="EMBL/GenBank/DDBJ databases">
        <title>The genome of sulfurovum sp.</title>
        <authorList>
            <person name="Xie S."/>
            <person name="Shao Z."/>
            <person name="Jiang L."/>
        </authorList>
    </citation>
    <scope>NUCLEOTIDE SEQUENCE [LARGE SCALE GENOMIC DNA]</scope>
    <source>
        <strain evidence="3 4">ST-419</strain>
    </source>
</reference>
<keyword evidence="1" id="KW-0472">Membrane</keyword>
<dbReference type="KEGG" id="sinu:IMZ28_07210"/>
<organism evidence="3 4">
    <name type="scientific">Sulfurovum indicum</name>
    <dbReference type="NCBI Taxonomy" id="2779528"/>
    <lineage>
        <taxon>Bacteria</taxon>
        <taxon>Pseudomonadati</taxon>
        <taxon>Campylobacterota</taxon>
        <taxon>Epsilonproteobacteria</taxon>
        <taxon>Campylobacterales</taxon>
        <taxon>Sulfurovaceae</taxon>
        <taxon>Sulfurovum</taxon>
    </lineage>
</organism>
<dbReference type="InterPro" id="IPR025508">
    <property type="entry name" value="DUF4395"/>
</dbReference>
<dbReference type="EMBL" id="CP063164">
    <property type="protein sequence ID" value="QOR61241.1"/>
    <property type="molecule type" value="Genomic_DNA"/>
</dbReference>
<dbReference type="Pfam" id="PF14340">
    <property type="entry name" value="DUF4395"/>
    <property type="match status" value="1"/>
</dbReference>
<sequence length="145" mass="16591">MNSITHREYGFEAKGHTRIVAVFVVMTVMAYLLSGYISLLILLTYHFFVRLYISPLFSPLEFMAGYVSNYQSNSSEDSQKEFAAHLALLLTSLSLILELYGHSGLGYMSVFLLLVWKSFEVCRNICFGCKLYEFVWKKGIEIVSL</sequence>
<evidence type="ECO:0000313" key="3">
    <source>
        <dbReference type="EMBL" id="QOR61241.1"/>
    </source>
</evidence>
<keyword evidence="1" id="KW-0812">Transmembrane</keyword>
<evidence type="ECO:0000313" key="4">
    <source>
        <dbReference type="Proteomes" id="UP000595074"/>
    </source>
</evidence>
<keyword evidence="4" id="KW-1185">Reference proteome</keyword>
<accession>A0A7M1S2J4</accession>
<dbReference type="Proteomes" id="UP000595074">
    <property type="component" value="Chromosome"/>
</dbReference>
<feature type="domain" description="DUF4395" evidence="2">
    <location>
        <begin position="17"/>
        <end position="136"/>
    </location>
</feature>
<keyword evidence="1" id="KW-1133">Transmembrane helix</keyword>
<evidence type="ECO:0000259" key="2">
    <source>
        <dbReference type="Pfam" id="PF14340"/>
    </source>
</evidence>
<dbReference type="RefSeq" id="WP_197547914.1">
    <property type="nucleotide sequence ID" value="NZ_CP063164.1"/>
</dbReference>